<dbReference type="EMBL" id="AP028910">
    <property type="protein sequence ID" value="BES91386.1"/>
    <property type="molecule type" value="Genomic_DNA"/>
</dbReference>
<accession>A0ABN7AGJ6</accession>
<dbReference type="InterPro" id="IPR055105">
    <property type="entry name" value="FKRP_N"/>
</dbReference>
<dbReference type="PANTHER" id="PTHR13627:SF31">
    <property type="entry name" value="RIBITOL 5-PHOSPHATE TRANSFERASE FKRP"/>
    <property type="match status" value="1"/>
</dbReference>
<reference evidence="3 4" key="1">
    <citation type="submission" date="2023-09" db="EMBL/GenBank/DDBJ databases">
        <title>Nesidiocoris tenuis whole genome shotgun sequence.</title>
        <authorList>
            <person name="Shibata T."/>
            <person name="Shimoda M."/>
            <person name="Kobayashi T."/>
            <person name="Uehara T."/>
        </authorList>
    </citation>
    <scope>NUCLEOTIDE SEQUENCE [LARGE SCALE GENOMIC DNA]</scope>
    <source>
        <strain evidence="3 4">Japan</strain>
    </source>
</reference>
<evidence type="ECO:0000256" key="1">
    <source>
        <dbReference type="SAM" id="MobiDB-lite"/>
    </source>
</evidence>
<gene>
    <name evidence="3" type="ORF">NTJ_04195</name>
</gene>
<protein>
    <submittedName>
        <fullName evidence="3">Fukutin related protein</fullName>
    </submittedName>
</protein>
<evidence type="ECO:0000313" key="3">
    <source>
        <dbReference type="EMBL" id="BES91386.1"/>
    </source>
</evidence>
<organism evidence="3 4">
    <name type="scientific">Nesidiocoris tenuis</name>
    <dbReference type="NCBI Taxonomy" id="355587"/>
    <lineage>
        <taxon>Eukaryota</taxon>
        <taxon>Metazoa</taxon>
        <taxon>Ecdysozoa</taxon>
        <taxon>Arthropoda</taxon>
        <taxon>Hexapoda</taxon>
        <taxon>Insecta</taxon>
        <taxon>Pterygota</taxon>
        <taxon>Neoptera</taxon>
        <taxon>Paraneoptera</taxon>
        <taxon>Hemiptera</taxon>
        <taxon>Heteroptera</taxon>
        <taxon>Panheteroptera</taxon>
        <taxon>Cimicomorpha</taxon>
        <taxon>Miridae</taxon>
        <taxon>Dicyphina</taxon>
        <taxon>Nesidiocoris</taxon>
    </lineage>
</organism>
<dbReference type="Proteomes" id="UP001307889">
    <property type="component" value="Chromosome 2"/>
</dbReference>
<dbReference type="PANTHER" id="PTHR13627">
    <property type="entry name" value="FUKUTIN RELATED PROTEIN"/>
    <property type="match status" value="1"/>
</dbReference>
<keyword evidence="4" id="KW-1185">Reference proteome</keyword>
<dbReference type="InterPro" id="IPR052613">
    <property type="entry name" value="LicD_transferase"/>
</dbReference>
<feature type="domain" description="FKRP stem" evidence="2">
    <location>
        <begin position="62"/>
        <end position="321"/>
    </location>
</feature>
<sequence>MRIRLARWLATAAVLLNVVALYFIWTLLAGNGGARSNERSASRGVKPTAAERRRPSASDEDDAIVGNVTVVIRAFEQFDNDIANTVRSIASTYGGVRILIVSEAAPYPPLPLVNSSGESHLLRNVAAVRLAPSLGNPFDARNPLLQIRTPHVLFMPDSSRIHTKRTLSRMMRLLSQSSRQNPQVGIVAATFKAAPPVSCLRAHINSREWTIRYEAATLGSAGAEGDARRRYQCDLVRGKHAALVRTERLHEMTDPFIAPFPDAFYVQASALGLKTQVMAELPFGNGKELFASPHHQWKVQRLEKERTQAMYRQLGVKKVIREGGGVEWYGCRRDTNRCFPTVVDDTPSYLWLGKWTPPCCLAGLRQTARRVFQVLQRFTPKNLSTVQIQLSVRNLVRSD</sequence>
<evidence type="ECO:0000313" key="4">
    <source>
        <dbReference type="Proteomes" id="UP001307889"/>
    </source>
</evidence>
<proteinExistence type="predicted"/>
<dbReference type="Pfam" id="PF22921">
    <property type="entry name" value="FKRP_N"/>
    <property type="match status" value="1"/>
</dbReference>
<evidence type="ECO:0000259" key="2">
    <source>
        <dbReference type="Pfam" id="PF22921"/>
    </source>
</evidence>
<name>A0ABN7AGJ6_9HEMI</name>
<feature type="region of interest" description="Disordered" evidence="1">
    <location>
        <begin position="33"/>
        <end position="60"/>
    </location>
</feature>